<organism evidence="3 4">
    <name type="scientific">Rhodovulum euryhalinum</name>
    <dbReference type="NCBI Taxonomy" id="35805"/>
    <lineage>
        <taxon>Bacteria</taxon>
        <taxon>Pseudomonadati</taxon>
        <taxon>Pseudomonadota</taxon>
        <taxon>Alphaproteobacteria</taxon>
        <taxon>Rhodobacterales</taxon>
        <taxon>Paracoccaceae</taxon>
        <taxon>Rhodovulum</taxon>
    </lineage>
</organism>
<evidence type="ECO:0000259" key="2">
    <source>
        <dbReference type="Pfam" id="PF25583"/>
    </source>
</evidence>
<protein>
    <submittedName>
        <fullName evidence="3">Putative DNA-binding transcriptional regulator YafY</fullName>
    </submittedName>
</protein>
<feature type="domain" description="WCX" evidence="2">
    <location>
        <begin position="255"/>
        <end position="322"/>
    </location>
</feature>
<dbReference type="RefSeq" id="WP_132542933.1">
    <property type="nucleotide sequence ID" value="NZ_SLWW01000004.1"/>
</dbReference>
<dbReference type="InterPro" id="IPR057727">
    <property type="entry name" value="WCX_dom"/>
</dbReference>
<gene>
    <name evidence="3" type="ORF">EV655_10490</name>
</gene>
<evidence type="ECO:0000313" key="3">
    <source>
        <dbReference type="EMBL" id="TCO72403.1"/>
    </source>
</evidence>
<dbReference type="PANTHER" id="PTHR34580">
    <property type="match status" value="1"/>
</dbReference>
<dbReference type="Pfam" id="PF13280">
    <property type="entry name" value="WYL"/>
    <property type="match status" value="1"/>
</dbReference>
<feature type="domain" description="WYL" evidence="1">
    <location>
        <begin position="154"/>
        <end position="221"/>
    </location>
</feature>
<keyword evidence="3" id="KW-0238">DNA-binding</keyword>
<dbReference type="GO" id="GO:0003677">
    <property type="term" value="F:DNA binding"/>
    <property type="evidence" value="ECO:0007669"/>
    <property type="project" value="UniProtKB-KW"/>
</dbReference>
<evidence type="ECO:0000259" key="1">
    <source>
        <dbReference type="Pfam" id="PF13280"/>
    </source>
</evidence>
<evidence type="ECO:0000313" key="4">
    <source>
        <dbReference type="Proteomes" id="UP000295142"/>
    </source>
</evidence>
<comment type="caution">
    <text evidence="3">The sequence shown here is derived from an EMBL/GenBank/DDBJ whole genome shotgun (WGS) entry which is preliminary data.</text>
</comment>
<dbReference type="InterPro" id="IPR026881">
    <property type="entry name" value="WYL_dom"/>
</dbReference>
<dbReference type="Pfam" id="PF25583">
    <property type="entry name" value="WCX"/>
    <property type="match status" value="1"/>
</dbReference>
<dbReference type="Proteomes" id="UP000295142">
    <property type="component" value="Unassembled WGS sequence"/>
</dbReference>
<accession>A0A4R2KFP1</accession>
<proteinExistence type="predicted"/>
<reference evidence="3 4" key="1">
    <citation type="submission" date="2019-03" db="EMBL/GenBank/DDBJ databases">
        <title>Genomic Encyclopedia of Type Strains, Phase IV (KMG-IV): sequencing the most valuable type-strain genomes for metagenomic binning, comparative biology and taxonomic classification.</title>
        <authorList>
            <person name="Goeker M."/>
        </authorList>
    </citation>
    <scope>NUCLEOTIDE SEQUENCE [LARGE SCALE GENOMIC DNA]</scope>
    <source>
        <strain evidence="3 4">DSM 4868</strain>
    </source>
</reference>
<dbReference type="PROSITE" id="PS52050">
    <property type="entry name" value="WYL"/>
    <property type="match status" value="1"/>
</dbReference>
<name>A0A4R2KFP1_9RHOB</name>
<dbReference type="InterPro" id="IPR051534">
    <property type="entry name" value="CBASS_pafABC_assoc_protein"/>
</dbReference>
<keyword evidence="4" id="KW-1185">Reference proteome</keyword>
<sequence length="333" mass="37383">MSSFAKASDLLRLAEMASARHLGIALQDIEEEFGVDRRTAQRMTKALEDCFPNVATRTDEQRRKFWTLRGQDARLMLSRGIRDSELAAIEIAIRRAARDGASNEEKALASLRDRLLASMPGPHARRAEADAEAVLEANGFASRPGPRVRTDPVILATIAEALKAPNMLTITYVGERDNAPRERLVEPYGLLLGIRRYLVAREKGGDGRFRHFRLDRVGAARLEPHSFQRDPAFDLDTHAARAFGSFHAEAEYGEVAWRFAPSAAPIAREFVFHPRQEMTDEPDGSLTVRFHASGWLEMAWHLYQWGDRVEVLEPEGLRALVAPHQRADFPALP</sequence>
<dbReference type="EMBL" id="SLWW01000004">
    <property type="protein sequence ID" value="TCO72403.1"/>
    <property type="molecule type" value="Genomic_DNA"/>
</dbReference>
<dbReference type="OrthoDB" id="7626446at2"/>
<dbReference type="PANTHER" id="PTHR34580:SF1">
    <property type="entry name" value="PROTEIN PAFC"/>
    <property type="match status" value="1"/>
</dbReference>
<dbReference type="AlphaFoldDB" id="A0A4R2KFP1"/>